<protein>
    <submittedName>
        <fullName evidence="3">Coiled-coil domain-containing protein 34</fullName>
    </submittedName>
</protein>
<feature type="compositionally biased region" description="Polar residues" evidence="1">
    <location>
        <begin position="70"/>
        <end position="79"/>
    </location>
</feature>
<feature type="region of interest" description="Disordered" evidence="1">
    <location>
        <begin position="129"/>
        <end position="150"/>
    </location>
</feature>
<dbReference type="PANTHER" id="PTHR23247">
    <property type="entry name" value="NY-REN-41 ANTIGEN L15 -RELATED"/>
    <property type="match status" value="1"/>
</dbReference>
<dbReference type="PANTHER" id="PTHR23247:SF2">
    <property type="entry name" value="COILED-COIL DOMAIN-CONTAINING PROTEIN 34"/>
    <property type="match status" value="1"/>
</dbReference>
<dbReference type="AlphaFoldDB" id="A0AA47MT84"/>
<accession>A0AA47MT84</accession>
<dbReference type="InterPro" id="IPR045323">
    <property type="entry name" value="CCDC34"/>
</dbReference>
<gene>
    <name evidence="3" type="primary">CCDC34</name>
    <name evidence="3" type="ORF">N1851_015314</name>
</gene>
<feature type="compositionally biased region" description="Basic and acidic residues" evidence="1">
    <location>
        <begin position="80"/>
        <end position="92"/>
    </location>
</feature>
<feature type="domain" description="Coiled-coil" evidence="2">
    <location>
        <begin position="109"/>
        <end position="293"/>
    </location>
</feature>
<comment type="caution">
    <text evidence="3">The sequence shown here is derived from an EMBL/GenBank/DDBJ whole genome shotgun (WGS) entry which is preliminary data.</text>
</comment>
<feature type="region of interest" description="Disordered" evidence="1">
    <location>
        <begin position="1"/>
        <end position="104"/>
    </location>
</feature>
<evidence type="ECO:0000256" key="1">
    <source>
        <dbReference type="SAM" id="MobiDB-lite"/>
    </source>
</evidence>
<feature type="compositionally biased region" description="Polar residues" evidence="1">
    <location>
        <begin position="247"/>
        <end position="262"/>
    </location>
</feature>
<proteinExistence type="predicted"/>
<name>A0AA47MT84_MERPO</name>
<evidence type="ECO:0000313" key="4">
    <source>
        <dbReference type="Proteomes" id="UP001174136"/>
    </source>
</evidence>
<dbReference type="Proteomes" id="UP001174136">
    <property type="component" value="Unassembled WGS sequence"/>
</dbReference>
<keyword evidence="4" id="KW-1185">Reference proteome</keyword>
<feature type="compositionally biased region" description="Polar residues" evidence="1">
    <location>
        <begin position="315"/>
        <end position="341"/>
    </location>
</feature>
<evidence type="ECO:0000259" key="2">
    <source>
        <dbReference type="Pfam" id="PF13904"/>
    </source>
</evidence>
<feature type="region of interest" description="Disordered" evidence="1">
    <location>
        <begin position="167"/>
        <end position="341"/>
    </location>
</feature>
<dbReference type="EMBL" id="JAOPHQ010002842">
    <property type="protein sequence ID" value="KAK0145740.1"/>
    <property type="molecule type" value="Genomic_DNA"/>
</dbReference>
<organism evidence="3 4">
    <name type="scientific">Merluccius polli</name>
    <name type="common">Benguela hake</name>
    <name type="synonym">Merluccius cadenati</name>
    <dbReference type="NCBI Taxonomy" id="89951"/>
    <lineage>
        <taxon>Eukaryota</taxon>
        <taxon>Metazoa</taxon>
        <taxon>Chordata</taxon>
        <taxon>Craniata</taxon>
        <taxon>Vertebrata</taxon>
        <taxon>Euteleostomi</taxon>
        <taxon>Actinopterygii</taxon>
        <taxon>Neopterygii</taxon>
        <taxon>Teleostei</taxon>
        <taxon>Neoteleostei</taxon>
        <taxon>Acanthomorphata</taxon>
        <taxon>Zeiogadaria</taxon>
        <taxon>Gadariae</taxon>
        <taxon>Gadiformes</taxon>
        <taxon>Gadoidei</taxon>
        <taxon>Merlucciidae</taxon>
        <taxon>Merluccius</taxon>
    </lineage>
</organism>
<reference evidence="3" key="1">
    <citation type="journal article" date="2023" name="Front. Mar. Sci.">
        <title>A new Merluccius polli reference genome to investigate the effects of global change in West African waters.</title>
        <authorList>
            <person name="Mateo J.L."/>
            <person name="Blanco-Fernandez C."/>
            <person name="Garcia-Vazquez E."/>
            <person name="Machado-Schiaffino G."/>
        </authorList>
    </citation>
    <scope>NUCLEOTIDE SEQUENCE</scope>
    <source>
        <strain evidence="3">C29</strain>
        <tissue evidence="3">Fin</tissue>
    </source>
</reference>
<dbReference type="Pfam" id="PF13904">
    <property type="entry name" value="CCDC34"/>
    <property type="match status" value="1"/>
</dbReference>
<dbReference type="InterPro" id="IPR025259">
    <property type="entry name" value="CCDC34/181"/>
</dbReference>
<feature type="compositionally biased region" description="Polar residues" evidence="1">
    <location>
        <begin position="11"/>
        <end position="21"/>
    </location>
</feature>
<evidence type="ECO:0000313" key="3">
    <source>
        <dbReference type="EMBL" id="KAK0145740.1"/>
    </source>
</evidence>
<feature type="compositionally biased region" description="Basic and acidic residues" evidence="1">
    <location>
        <begin position="167"/>
        <end position="244"/>
    </location>
</feature>
<sequence length="341" mass="39667">MSQRVMPRSPASASKGFSSTPRKYPNRPASPGALSGSDVLSEDDTYSLLSPIYHDSFDSDEDLTPPRPQLTETSHTQSELPRRASSPDRCELPKAQGSKTAESAALPRLNAWEVWLLDKAKKDRLQLEKKTEEEHLLQEKKERQEREQEQKNIVVEERIQAWLRTKREQEKQEKELKQSAEEVKMQKEMAKQREIEQRAQNKYKEWLRRKNQEKLEKEKKDKEEAIRNEEQERERRQTAEERFQEWLVTSNAKTRASPNSKSPFHPKSETDHMGASPYDKGYPPPSFYNPVPWKPIHAPPPEAPVKNTPQRRPHSQSTKCQSATRSRLRNSASGTLLLQRR</sequence>